<dbReference type="Proteomes" id="UP000612899">
    <property type="component" value="Unassembled WGS sequence"/>
</dbReference>
<accession>A0A8J3Q6M4</accession>
<gene>
    <name evidence="2" type="ORF">Rhe02_23050</name>
</gene>
<dbReference type="PROSITE" id="PS51742">
    <property type="entry name" value="PPC"/>
    <property type="match status" value="1"/>
</dbReference>
<feature type="domain" description="PPC" evidence="1">
    <location>
        <begin position="6"/>
        <end position="152"/>
    </location>
</feature>
<dbReference type="SUPFAM" id="SSF117856">
    <property type="entry name" value="AF0104/ALDC/Ptd012-like"/>
    <property type="match status" value="1"/>
</dbReference>
<protein>
    <recommendedName>
        <fullName evidence="1">PPC domain-containing protein</fullName>
    </recommendedName>
</protein>
<dbReference type="EMBL" id="BONY01000011">
    <property type="protein sequence ID" value="GIH04238.1"/>
    <property type="molecule type" value="Genomic_DNA"/>
</dbReference>
<reference evidence="2" key="1">
    <citation type="submission" date="2021-01" db="EMBL/GenBank/DDBJ databases">
        <title>Whole genome shotgun sequence of Rhizocola hellebori NBRC 109834.</title>
        <authorList>
            <person name="Komaki H."/>
            <person name="Tamura T."/>
        </authorList>
    </citation>
    <scope>NUCLEOTIDE SEQUENCE</scope>
    <source>
        <strain evidence="2">NBRC 109834</strain>
    </source>
</reference>
<sequence length="155" mass="16898">MRAHQLETGRTFAVAFDHGDDFFTALAEFCTENGVRQGYIPTFIAGFAAVKLVGTCEKLDDPVAPVRSHVHLTNAEAIGGGVVAYNPESGQIEPHIHVAVGLKEHSANGYTSHLLEARVQLLTELIFVEVTSPNLRRKRDPQMYDIPLLSFGPSA</sequence>
<organism evidence="2 3">
    <name type="scientific">Rhizocola hellebori</name>
    <dbReference type="NCBI Taxonomy" id="1392758"/>
    <lineage>
        <taxon>Bacteria</taxon>
        <taxon>Bacillati</taxon>
        <taxon>Actinomycetota</taxon>
        <taxon>Actinomycetes</taxon>
        <taxon>Micromonosporales</taxon>
        <taxon>Micromonosporaceae</taxon>
        <taxon>Rhizocola</taxon>
    </lineage>
</organism>
<name>A0A8J3Q6M4_9ACTN</name>
<dbReference type="Gene3D" id="3.30.1330.80">
    <property type="entry name" value="Hypothetical protein, similar to alpha- acetolactate decarboxylase, domain 2"/>
    <property type="match status" value="1"/>
</dbReference>
<comment type="caution">
    <text evidence="2">The sequence shown here is derived from an EMBL/GenBank/DDBJ whole genome shotgun (WGS) entry which is preliminary data.</text>
</comment>
<evidence type="ECO:0000313" key="2">
    <source>
        <dbReference type="EMBL" id="GIH04238.1"/>
    </source>
</evidence>
<evidence type="ECO:0000313" key="3">
    <source>
        <dbReference type="Proteomes" id="UP000612899"/>
    </source>
</evidence>
<keyword evidence="3" id="KW-1185">Reference proteome</keyword>
<evidence type="ECO:0000259" key="1">
    <source>
        <dbReference type="PROSITE" id="PS51742"/>
    </source>
</evidence>
<dbReference type="InterPro" id="IPR005175">
    <property type="entry name" value="PPC_dom"/>
</dbReference>
<dbReference type="RefSeq" id="WP_203908115.1">
    <property type="nucleotide sequence ID" value="NZ_BONY01000011.1"/>
</dbReference>
<dbReference type="AlphaFoldDB" id="A0A8J3Q6M4"/>
<dbReference type="Pfam" id="PF03479">
    <property type="entry name" value="PCC"/>
    <property type="match status" value="1"/>
</dbReference>
<proteinExistence type="predicted"/>